<organism evidence="6 7">
    <name type="scientific">Geodia barretti</name>
    <name type="common">Barrett's horny sponge</name>
    <dbReference type="NCBI Taxonomy" id="519541"/>
    <lineage>
        <taxon>Eukaryota</taxon>
        <taxon>Metazoa</taxon>
        <taxon>Porifera</taxon>
        <taxon>Demospongiae</taxon>
        <taxon>Heteroscleromorpha</taxon>
        <taxon>Tetractinellida</taxon>
        <taxon>Astrophorina</taxon>
        <taxon>Geodiidae</taxon>
        <taxon>Geodia</taxon>
    </lineage>
</organism>
<feature type="domain" description="NAD-dependent epimerase/dehydratase" evidence="5">
    <location>
        <begin position="137"/>
        <end position="363"/>
    </location>
</feature>
<dbReference type="AlphaFoldDB" id="A0AA35VWZ5"/>
<dbReference type="PANTHER" id="PTHR43163">
    <property type="entry name" value="DIPEPTIDE TRANSPORT SYSTEM PERMEASE PROTEIN DPPB-RELATED"/>
    <property type="match status" value="1"/>
</dbReference>
<dbReference type="GO" id="GO:0005886">
    <property type="term" value="C:plasma membrane"/>
    <property type="evidence" value="ECO:0007669"/>
    <property type="project" value="UniProtKB-SubCell"/>
</dbReference>
<dbReference type="InterPro" id="IPR036291">
    <property type="entry name" value="NAD(P)-bd_dom_sf"/>
</dbReference>
<dbReference type="InterPro" id="IPR001509">
    <property type="entry name" value="Epimerase_deHydtase"/>
</dbReference>
<evidence type="ECO:0000313" key="7">
    <source>
        <dbReference type="Proteomes" id="UP001174909"/>
    </source>
</evidence>
<dbReference type="EMBL" id="CASHTH010000266">
    <property type="protein sequence ID" value="CAI7996144.1"/>
    <property type="molecule type" value="Genomic_DNA"/>
</dbReference>
<evidence type="ECO:0000313" key="6">
    <source>
        <dbReference type="EMBL" id="CAI7996144.1"/>
    </source>
</evidence>
<comment type="subcellular location">
    <subcellularLocation>
        <location evidence="1">Cell membrane</location>
        <topology evidence="1">Multi-pass membrane protein</topology>
    </subcellularLocation>
</comment>
<keyword evidence="4" id="KW-0472">Membrane</keyword>
<dbReference type="Proteomes" id="UP001174909">
    <property type="component" value="Unassembled WGS sequence"/>
</dbReference>
<evidence type="ECO:0000256" key="2">
    <source>
        <dbReference type="ARBA" id="ARBA00022448"/>
    </source>
</evidence>
<evidence type="ECO:0000256" key="1">
    <source>
        <dbReference type="ARBA" id="ARBA00004651"/>
    </source>
</evidence>
<dbReference type="SUPFAM" id="SSF51735">
    <property type="entry name" value="NAD(P)-binding Rossmann-fold domains"/>
    <property type="match status" value="1"/>
</dbReference>
<sequence>MSLFALVGATIVIFAGSRYLVDPVMAYLAPVDNMDDASSFTPEQLEGARKKLRLDRPVPVQYVLWVWDVLHGNLGNDIVDTQRPIAQKLRKKFPHTLQIAVPAYILAALVGIPIGVLSAVTRGSAWDMGGRRHTMDVLMIGGTRFMGRIAVRKLLDQGDRVTVFSRGNVKPDWWDEVDHIQGDRFERDDFAAKVKGRSFDAVIDSQAFGRDDVEAIVTAMDGNVGRYLFVSSGAVYGTQDDWAGKIDWFSKSPFKETDVSWATIDYDDPSAEDPYAAGKRRAEKWLQEESKIPYTIVRIPAMLGEDDNEERSWWWTQRAMDGGPIIMPAENRGMFRCLYAADAADAYVKAIKSPKAANQTYHVATHEIIAIEHWADLVCRTVGHESALTFIPWELILRHDGLRQHRRWYSRLARPFPYLPDLSKAREDFGFTTTPLEAWVRSTVEWHMNEYQGEDSAGYEYRDAEIALAASGKTYEFIRSTA</sequence>
<keyword evidence="4" id="KW-0812">Transmembrane</keyword>
<dbReference type="Pfam" id="PF01370">
    <property type="entry name" value="Epimerase"/>
    <property type="match status" value="1"/>
</dbReference>
<proteinExistence type="predicted"/>
<dbReference type="PANTHER" id="PTHR43163:SF6">
    <property type="entry name" value="DIPEPTIDE TRANSPORT SYSTEM PERMEASE PROTEIN DPPB-RELATED"/>
    <property type="match status" value="1"/>
</dbReference>
<gene>
    <name evidence="6" type="ORF">GBAR_LOCUS1830</name>
</gene>
<reference evidence="6" key="1">
    <citation type="submission" date="2023-03" db="EMBL/GenBank/DDBJ databases">
        <authorList>
            <person name="Steffen K."/>
            <person name="Cardenas P."/>
        </authorList>
    </citation>
    <scope>NUCLEOTIDE SEQUENCE</scope>
</reference>
<comment type="caution">
    <text evidence="6">The sequence shown here is derived from an EMBL/GenBank/DDBJ whole genome shotgun (WGS) entry which is preliminary data.</text>
</comment>
<keyword evidence="3" id="KW-1003">Cell membrane</keyword>
<evidence type="ECO:0000259" key="5">
    <source>
        <dbReference type="Pfam" id="PF01370"/>
    </source>
</evidence>
<accession>A0AA35VWZ5</accession>
<name>A0AA35VWZ5_GEOBA</name>
<feature type="transmembrane region" description="Helical" evidence="4">
    <location>
        <begin position="99"/>
        <end position="121"/>
    </location>
</feature>
<protein>
    <submittedName>
        <fullName evidence="6">Chloroplast stem-loop binding protein of 41 kDa b, chloroplastic</fullName>
    </submittedName>
</protein>
<dbReference type="GO" id="GO:0071916">
    <property type="term" value="F:dipeptide transmembrane transporter activity"/>
    <property type="evidence" value="ECO:0007669"/>
    <property type="project" value="TreeGrafter"/>
</dbReference>
<evidence type="ECO:0000256" key="3">
    <source>
        <dbReference type="ARBA" id="ARBA00022475"/>
    </source>
</evidence>
<dbReference type="Gene3D" id="3.40.50.720">
    <property type="entry name" value="NAD(P)-binding Rossmann-like Domain"/>
    <property type="match status" value="1"/>
</dbReference>
<keyword evidence="4" id="KW-1133">Transmembrane helix</keyword>
<keyword evidence="2" id="KW-0813">Transport</keyword>
<keyword evidence="7" id="KW-1185">Reference proteome</keyword>
<evidence type="ECO:0000256" key="4">
    <source>
        <dbReference type="SAM" id="Phobius"/>
    </source>
</evidence>